<dbReference type="Proteomes" id="UP000289808">
    <property type="component" value="Unassembled WGS sequence"/>
</dbReference>
<dbReference type="Proteomes" id="UP000460132">
    <property type="component" value="Unassembled WGS sequence"/>
</dbReference>
<reference evidence="19 28" key="7">
    <citation type="submission" date="2020-01" db="EMBL/GenBank/DDBJ databases">
        <title>Complete and circular genome sequences of six lactobacillus isolates from horses.</title>
        <authorList>
            <person name="Hassan H.M."/>
        </authorList>
    </citation>
    <scope>NUCLEOTIDE SEQUENCE [LARGE SCALE GENOMIC DNA]</scope>
    <source>
        <strain evidence="19 28">1D</strain>
    </source>
</reference>
<evidence type="ECO:0000313" key="10">
    <source>
        <dbReference type="EMBL" id="KAA8797483.1"/>
    </source>
</evidence>
<dbReference type="EMBL" id="SCLX01000018">
    <property type="protein sequence ID" value="RXF58042.1"/>
    <property type="molecule type" value="Genomic_DNA"/>
</dbReference>
<reference evidence="20 24" key="4">
    <citation type="submission" date="2019-01" db="EMBL/GenBank/DDBJ databases">
        <title>The genome sequence of Lactobacillus crispatus L49.</title>
        <authorList>
            <person name="Zhong J."/>
            <person name="Zhang J."/>
        </authorList>
    </citation>
    <scope>NUCLEOTIDE SEQUENCE [LARGE SCALE GENOMIC DNA]</scope>
    <source>
        <strain evidence="20 24">L49</strain>
    </source>
</reference>
<dbReference type="Proteomes" id="UP001194414">
    <property type="component" value="Unassembled WGS sequence"/>
</dbReference>
<dbReference type="RefSeq" id="WP_005720297.1">
    <property type="nucleotide sequence ID" value="NZ_AP025162.1"/>
</dbReference>
<evidence type="ECO:0000256" key="7">
    <source>
        <dbReference type="ARBA" id="ARBA00023136"/>
    </source>
</evidence>
<dbReference type="CDD" id="cd03258">
    <property type="entry name" value="ABC_MetN_methionine_transporter"/>
    <property type="match status" value="1"/>
</dbReference>
<dbReference type="PROSITE" id="PS50893">
    <property type="entry name" value="ABC_TRANSPORTER_2"/>
    <property type="match status" value="1"/>
</dbReference>
<evidence type="ECO:0000313" key="28">
    <source>
        <dbReference type="Proteomes" id="UP000510660"/>
    </source>
</evidence>
<dbReference type="GO" id="GO:0016887">
    <property type="term" value="F:ATP hydrolysis activity"/>
    <property type="evidence" value="ECO:0007669"/>
    <property type="project" value="InterPro"/>
</dbReference>
<evidence type="ECO:0000256" key="3">
    <source>
        <dbReference type="ARBA" id="ARBA00022741"/>
    </source>
</evidence>
<evidence type="ECO:0000256" key="6">
    <source>
        <dbReference type="ARBA" id="ARBA00022970"/>
    </source>
</evidence>
<dbReference type="EMBL" id="WWFF01000012">
    <property type="protein sequence ID" value="MYN54360.1"/>
    <property type="molecule type" value="Genomic_DNA"/>
</dbReference>
<dbReference type="Proteomes" id="UP000510660">
    <property type="component" value="Chromosome"/>
</dbReference>
<dbReference type="Proteomes" id="UP000067598">
    <property type="component" value="Unassembled WGS sequence"/>
</dbReference>
<organism evidence="12 21">
    <name type="scientific">Lactobacillus crispatus</name>
    <dbReference type="NCBI Taxonomy" id="47770"/>
    <lineage>
        <taxon>Bacteria</taxon>
        <taxon>Bacillati</taxon>
        <taxon>Bacillota</taxon>
        <taxon>Bacilli</taxon>
        <taxon>Lactobacillales</taxon>
        <taxon>Lactobacillaceae</taxon>
        <taxon>Lactobacillus</taxon>
    </lineage>
</organism>
<evidence type="ECO:0000259" key="8">
    <source>
        <dbReference type="PROSITE" id="PS50893"/>
    </source>
</evidence>
<evidence type="ECO:0000313" key="9">
    <source>
        <dbReference type="EMBL" id="HJF09706.1"/>
    </source>
</evidence>
<dbReference type="Proteomes" id="UP000430323">
    <property type="component" value="Unassembled WGS sequence"/>
</dbReference>
<dbReference type="InterPro" id="IPR003439">
    <property type="entry name" value="ABC_transporter-like_ATP-bd"/>
</dbReference>
<evidence type="ECO:0000256" key="1">
    <source>
        <dbReference type="ARBA" id="ARBA00022448"/>
    </source>
</evidence>
<dbReference type="PATRIC" id="fig|47770.28.peg.1762"/>
<dbReference type="GeneID" id="69823363"/>
<keyword evidence="4 12" id="KW-0067">ATP-binding</keyword>
<evidence type="ECO:0000313" key="22">
    <source>
        <dbReference type="Proteomes" id="UP000198437"/>
    </source>
</evidence>
<evidence type="ECO:0000256" key="4">
    <source>
        <dbReference type="ARBA" id="ARBA00022840"/>
    </source>
</evidence>
<dbReference type="EMBL" id="DYXB01000040">
    <property type="protein sequence ID" value="HJF09706.1"/>
    <property type="molecule type" value="Genomic_DNA"/>
</dbReference>
<dbReference type="PROSITE" id="PS00211">
    <property type="entry name" value="ABC_TRANSPORTER_1"/>
    <property type="match status" value="1"/>
</dbReference>
<dbReference type="EMBL" id="WBOB01000020">
    <property type="protein sequence ID" value="KAB1976854.1"/>
    <property type="molecule type" value="Genomic_DNA"/>
</dbReference>
<dbReference type="Proteomes" id="UP001230300">
    <property type="component" value="Unassembled WGS sequence"/>
</dbReference>
<dbReference type="EMBL" id="JACCPP010000013">
    <property type="protein sequence ID" value="MBI1707934.1"/>
    <property type="molecule type" value="Genomic_DNA"/>
</dbReference>
<gene>
    <name evidence="15" type="ORF">ABVC42_05415</name>
    <name evidence="12" type="ORF">AEL95_10400</name>
    <name evidence="17" type="ORF">AYP82_00725</name>
    <name evidence="18" type="ORF">BHU41_08525</name>
    <name evidence="20" type="ORF">ERD32_04465</name>
    <name evidence="10" type="ORF">F1C02_07000</name>
    <name evidence="11" type="ORF">F8251_05100</name>
    <name evidence="16" type="ORF">GTK63_08645</name>
    <name evidence="19" type="ORF">GTO85_07020</name>
    <name evidence="13" type="ORF">HYQ56_0914</name>
    <name evidence="9" type="ORF">K8V23_02735</name>
    <name evidence="14" type="ORF">QP235_06550</name>
</gene>
<dbReference type="PANTHER" id="PTHR43166:SF30">
    <property type="entry name" value="METHIONINE IMPORT ATP-BINDING PROTEIN METN"/>
    <property type="match status" value="1"/>
</dbReference>
<keyword evidence="29" id="KW-1185">Reference proteome</keyword>
<dbReference type="InterPro" id="IPR017871">
    <property type="entry name" value="ABC_transporter-like_CS"/>
</dbReference>
<accession>A0A120DLD0</accession>
<evidence type="ECO:0000313" key="16">
    <source>
        <dbReference type="EMBL" id="MYN54360.1"/>
    </source>
</evidence>
<dbReference type="EMBL" id="LJGP01000064">
    <property type="protein sequence ID" value="KWU02844.1"/>
    <property type="molecule type" value="Genomic_DNA"/>
</dbReference>
<reference evidence="9" key="11">
    <citation type="submission" date="2021-09" db="EMBL/GenBank/DDBJ databases">
        <authorList>
            <person name="Gilroy R."/>
        </authorList>
    </citation>
    <scope>NUCLEOTIDE SEQUENCE</scope>
    <source>
        <strain evidence="9">CHK194-22301</strain>
    </source>
</reference>
<sequence>MSIVELKNVEVAFPQKKGEPVKAVNNVSLSIEKGDIYGIVGFSGAGKSTLVRTVNLLQKPTAGSITVDGTEFVKDGKQVISNKELQLKRRNIGMIFQGFNLLNETTVLENVAFALKHEKLSDEELEKRSLELLDLVDLKDKADFYPAELSGGQQQRVAIARALANNPDILISDEATSALDPQNTQQILDLLKRLNKKFHLTVILITHEMDAVKKIATKVAVMEHGNVIEDGSLRDVFLHPKQDLTKKFVGGSLEAISTLNSLALDKLGKNEAIYQLVYSVANVTKSIIIELYKQIGVEVSMLYGNVELLNEEPIGTLVVLVKGDPAKQKQTQEFLAKQNVTFTRLDEKGNVYHD</sequence>
<keyword evidence="5" id="KW-1278">Translocase</keyword>
<dbReference type="Gene3D" id="3.30.70.260">
    <property type="match status" value="1"/>
</dbReference>
<dbReference type="InterPro" id="IPR003593">
    <property type="entry name" value="AAA+_ATPase"/>
</dbReference>
<evidence type="ECO:0000313" key="24">
    <source>
        <dbReference type="Proteomes" id="UP000289808"/>
    </source>
</evidence>
<reference evidence="15" key="13">
    <citation type="submission" date="2024-06" db="EMBL/GenBank/DDBJ databases">
        <title>Vaginal Lactobacillus fatty acid response mechanisms reveal a metabolite-targeted strategy for bacterial vaginosis treatment.</title>
        <authorList>
            <person name="Zhu M."/>
            <person name="Blainey P.C."/>
            <person name="Bloom S.M."/>
            <person name="Kwon D.S."/>
        </authorList>
    </citation>
    <scope>NUCLEOTIDE SEQUENCE</scope>
    <source>
        <strain evidence="15">194_F1_1</strain>
    </source>
</reference>
<dbReference type="SMART" id="SM00930">
    <property type="entry name" value="NIL"/>
    <property type="match status" value="1"/>
</dbReference>
<dbReference type="SUPFAM" id="SSF55021">
    <property type="entry name" value="ACT-like"/>
    <property type="match status" value="1"/>
</dbReference>
<dbReference type="GO" id="GO:0006865">
    <property type="term" value="P:amino acid transport"/>
    <property type="evidence" value="ECO:0007669"/>
    <property type="project" value="UniProtKB-KW"/>
</dbReference>
<evidence type="ECO:0000313" key="19">
    <source>
        <dbReference type="EMBL" id="QLL74118.1"/>
    </source>
</evidence>
<evidence type="ECO:0000313" key="23">
    <source>
        <dbReference type="Proteomes" id="UP000231914"/>
    </source>
</evidence>
<reference evidence="17 22" key="2">
    <citation type="submission" date="2016-05" db="EMBL/GenBank/DDBJ databases">
        <authorList>
            <person name="Johnson T.J."/>
            <person name="Youmans B.P."/>
            <person name="Case K.A."/>
        </authorList>
    </citation>
    <scope>NUCLEOTIDE SEQUENCE [LARGE SCALE GENOMIC DNA]</scope>
    <source>
        <strain evidence="17 22">UMNLC6</strain>
    </source>
</reference>
<reference evidence="18 23" key="3">
    <citation type="submission" date="2016-10" db="EMBL/GenBank/DDBJ databases">
        <title>WGS of isloates from the oral cavity of healthy individuals.</title>
        <authorList>
            <person name="Sharma S."/>
            <person name="Pal V.K."/>
            <person name="Patil P.B."/>
            <person name="Korpole S."/>
            <person name="Grover V."/>
        </authorList>
    </citation>
    <scope>NUCLEOTIDE SEQUENCE [LARGE SCALE GENOMIC DNA]</scope>
    <source>
        <strain evidence="18 23">DISK12</strain>
    </source>
</reference>
<dbReference type="Proteomes" id="UP000198437">
    <property type="component" value="Unassembled WGS sequence"/>
</dbReference>
<reference evidence="11 26" key="6">
    <citation type="submission" date="2019-09" db="EMBL/GenBank/DDBJ databases">
        <title>Investigation of probiotic properties of different lactic acid bacteria.</title>
        <authorList>
            <person name="Jaomanjaka F."/>
            <person name="Blanc P."/>
        </authorList>
    </citation>
    <scope>NUCLEOTIDE SEQUENCE [LARGE SCALE GENOMIC DNA]</scope>
    <source>
        <strain evidence="11 26">BIO6272</strain>
    </source>
</reference>
<reference evidence="10 25" key="5">
    <citation type="submission" date="2019-09" db="EMBL/GenBank/DDBJ databases">
        <title>Comparative analysis of L. crispatus genomes revealed niche specific adaptation to different host and body sites.</title>
        <authorList>
            <person name="Pan M."/>
            <person name="Hidalgo-Cantabrana C."/>
            <person name="Barrangou R."/>
        </authorList>
    </citation>
    <scope>NUCLEOTIDE SEQUENCE [LARGE SCALE GENOMIC DNA]</scope>
    <source>
        <strain evidence="10 25">NCK973</strain>
    </source>
</reference>
<dbReference type="EMBL" id="CP047415">
    <property type="protein sequence ID" value="QLL74118.1"/>
    <property type="molecule type" value="Genomic_DNA"/>
</dbReference>
<dbReference type="InterPro" id="IPR027417">
    <property type="entry name" value="P-loop_NTPase"/>
</dbReference>
<evidence type="ECO:0000313" key="26">
    <source>
        <dbReference type="Proteomes" id="UP000430323"/>
    </source>
</evidence>
<dbReference type="InterPro" id="IPR045865">
    <property type="entry name" value="ACT-like_dom_sf"/>
</dbReference>
<dbReference type="EMBL" id="JASOGN010000023">
    <property type="protein sequence ID" value="MDK6502858.1"/>
    <property type="molecule type" value="Genomic_DNA"/>
</dbReference>
<dbReference type="Proteomes" id="UP000322051">
    <property type="component" value="Unassembled WGS sequence"/>
</dbReference>
<evidence type="ECO:0000313" key="20">
    <source>
        <dbReference type="EMBL" id="RXF58042.1"/>
    </source>
</evidence>
<dbReference type="Proteomes" id="UP000231914">
    <property type="component" value="Unassembled WGS sequence"/>
</dbReference>
<keyword evidence="7" id="KW-0472">Membrane</keyword>
<dbReference type="InterPro" id="IPR050086">
    <property type="entry name" value="MetN_ABC_transporter-like"/>
</dbReference>
<evidence type="ECO:0000313" key="13">
    <source>
        <dbReference type="EMBL" id="MBI1707934.1"/>
    </source>
</evidence>
<dbReference type="Proteomes" id="UP001434419">
    <property type="component" value="Unassembled WGS sequence"/>
</dbReference>
<dbReference type="Pfam" id="PF00005">
    <property type="entry name" value="ABC_tran"/>
    <property type="match status" value="1"/>
</dbReference>
<dbReference type="EMBL" id="JBETVU010000012">
    <property type="protein sequence ID" value="MES5149365.1"/>
    <property type="molecule type" value="Genomic_DNA"/>
</dbReference>
<keyword evidence="3" id="KW-0547">Nucleotide-binding</keyword>
<evidence type="ECO:0000256" key="2">
    <source>
        <dbReference type="ARBA" id="ARBA00022475"/>
    </source>
</evidence>
<keyword evidence="6" id="KW-0029">Amino-acid transport</keyword>
<keyword evidence="1" id="KW-0813">Transport</keyword>
<reference evidence="14" key="12">
    <citation type="submission" date="2023-05" db="EMBL/GenBank/DDBJ databases">
        <title>Cataloging the Phylogenetic Diversity of Human Bladder Bacteria.</title>
        <authorList>
            <person name="Du J."/>
        </authorList>
    </citation>
    <scope>NUCLEOTIDE SEQUENCE</scope>
    <source>
        <strain evidence="14">UMB9226</strain>
    </source>
</reference>
<reference evidence="12 21" key="1">
    <citation type="journal article" date="2016" name="Microbiology (Mosc.)">
        <title>Comparison of Lactobacillus crispatus isolates from Lactobacillus-dominated vaginal microbiomes with isolates from microbiomes containing bacterial vaginosis-associated bacteria.</title>
        <authorList>
            <person name="Abdelmaksoud A.A."/>
            <person name="Koparde V.N."/>
            <person name="Sheth N.U."/>
            <person name="Serrano M.G."/>
            <person name="Glascock A.L."/>
            <person name="Fettweis J.M."/>
            <person name="Strauss Iii J.F."/>
            <person name="Buck G.A."/>
            <person name="Jefferson K.K."/>
        </authorList>
    </citation>
    <scope>NUCLEOTIDE SEQUENCE [LARGE SCALE GENOMIC DNA]</scope>
    <source>
        <strain evidence="12 21">VMC3</strain>
    </source>
</reference>
<dbReference type="PANTHER" id="PTHR43166">
    <property type="entry name" value="AMINO ACID IMPORT ATP-BINDING PROTEIN"/>
    <property type="match status" value="1"/>
</dbReference>
<evidence type="ECO:0000313" key="18">
    <source>
        <dbReference type="EMBL" id="PJZ16722.1"/>
    </source>
</evidence>
<dbReference type="EMBL" id="VUAO01000016">
    <property type="protein sequence ID" value="KAA8797483.1"/>
    <property type="molecule type" value="Genomic_DNA"/>
</dbReference>
<dbReference type="Pfam" id="PF09383">
    <property type="entry name" value="NIL"/>
    <property type="match status" value="1"/>
</dbReference>
<dbReference type="EMBL" id="MKXG01000126">
    <property type="protein sequence ID" value="PJZ16722.1"/>
    <property type="molecule type" value="Genomic_DNA"/>
</dbReference>
<evidence type="ECO:0000313" key="29">
    <source>
        <dbReference type="Proteomes" id="UP001434419"/>
    </source>
</evidence>
<dbReference type="InterPro" id="IPR018449">
    <property type="entry name" value="NIL_domain"/>
</dbReference>
<protein>
    <submittedName>
        <fullName evidence="16">ATP-binding cassette domain-containing protein</fullName>
    </submittedName>
    <submittedName>
        <fullName evidence="12">Methionine ABC transporter ATP-binding protein</fullName>
    </submittedName>
</protein>
<evidence type="ECO:0000313" key="15">
    <source>
        <dbReference type="EMBL" id="MES5149365.1"/>
    </source>
</evidence>
<evidence type="ECO:0000313" key="27">
    <source>
        <dbReference type="Proteomes" id="UP000460132"/>
    </source>
</evidence>
<feature type="domain" description="ABC transporter" evidence="8">
    <location>
        <begin position="4"/>
        <end position="249"/>
    </location>
</feature>
<keyword evidence="2" id="KW-1003">Cell membrane</keyword>
<dbReference type="EMBL" id="LYQW01000022">
    <property type="protein sequence ID" value="OXC22741.1"/>
    <property type="molecule type" value="Genomic_DNA"/>
</dbReference>
<reference evidence="13" key="9">
    <citation type="submission" date="2020-07" db="EMBL/GenBank/DDBJ databases">
        <title>Comparative genomics analyses of Lactobacillus crispatus isolated from different ecological niches.</title>
        <authorList>
            <person name="Mancino W."/>
            <person name="Mancabelli L."/>
            <person name="Lugli G.A."/>
            <person name="Milani C."/>
            <person name="Viappiani A."/>
            <person name="Anzalone R."/>
            <person name="Longhi G."/>
            <person name="Ventura M."/>
            <person name="Turroni F."/>
        </authorList>
    </citation>
    <scope>NUCLEOTIDE SEQUENCE</scope>
    <source>
        <strain evidence="13">LB65</strain>
    </source>
</reference>
<evidence type="ECO:0000313" key="21">
    <source>
        <dbReference type="Proteomes" id="UP000067598"/>
    </source>
</evidence>
<evidence type="ECO:0000313" key="12">
    <source>
        <dbReference type="EMBL" id="KWU02844.1"/>
    </source>
</evidence>
<reference evidence="16 27" key="8">
    <citation type="submission" date="2020-01" db="EMBL/GenBank/DDBJ databases">
        <title>Vaginal microbiome of pregnant Indian women: Insights into the genome of dominants Lactobacillus species.</title>
        <authorList>
            <person name="Das B."/>
            <person name="Mehta O."/>
            <person name="Ghosh T.S."/>
            <person name="Kothidar A."/>
            <person name="Gowtham M.R."/>
            <person name="Mitra R."/>
            <person name="Kshetrapal P."/>
            <person name="Wadhwa N."/>
            <person name="Thiruvengadam R."/>
            <person name="Nair G.B."/>
            <person name="Bhatnagar S."/>
            <person name="Pore S."/>
        </authorList>
    </citation>
    <scope>NUCLEOTIDE SEQUENCE [LARGE SCALE GENOMIC DNA]</scope>
    <source>
        <strain evidence="16 27">Indica2</strain>
    </source>
</reference>
<evidence type="ECO:0000313" key="25">
    <source>
        <dbReference type="Proteomes" id="UP000322051"/>
    </source>
</evidence>
<dbReference type="STRING" id="47770.GCA_001567095_00912"/>
<evidence type="ECO:0000313" key="17">
    <source>
        <dbReference type="EMBL" id="OXC22741.1"/>
    </source>
</evidence>
<proteinExistence type="predicted"/>
<dbReference type="InterPro" id="IPR041701">
    <property type="entry name" value="MetN_ABC"/>
</dbReference>
<dbReference type="GO" id="GO:0005524">
    <property type="term" value="F:ATP binding"/>
    <property type="evidence" value="ECO:0007669"/>
    <property type="project" value="UniProtKB-KW"/>
</dbReference>
<evidence type="ECO:0000313" key="14">
    <source>
        <dbReference type="EMBL" id="MDK6502858.1"/>
    </source>
</evidence>
<dbReference type="Proteomes" id="UP000784793">
    <property type="component" value="Unassembled WGS sequence"/>
</dbReference>
<evidence type="ECO:0000256" key="5">
    <source>
        <dbReference type="ARBA" id="ARBA00022967"/>
    </source>
</evidence>
<dbReference type="Gene3D" id="3.40.50.300">
    <property type="entry name" value="P-loop containing nucleotide triphosphate hydrolases"/>
    <property type="match status" value="1"/>
</dbReference>
<dbReference type="SMART" id="SM00382">
    <property type="entry name" value="AAA"/>
    <property type="match status" value="1"/>
</dbReference>
<reference evidence="9" key="10">
    <citation type="journal article" date="2021" name="PeerJ">
        <title>Extensive microbial diversity within the chicken gut microbiome revealed by metagenomics and culture.</title>
        <authorList>
            <person name="Gilroy R."/>
            <person name="Ravi A."/>
            <person name="Getino M."/>
            <person name="Pursley I."/>
            <person name="Horton D.L."/>
            <person name="Alikhan N.F."/>
            <person name="Baker D."/>
            <person name="Gharbi K."/>
            <person name="Hall N."/>
            <person name="Watson M."/>
            <person name="Adriaenssens E.M."/>
            <person name="Foster-Nyarko E."/>
            <person name="Jarju S."/>
            <person name="Secka A."/>
            <person name="Antonio M."/>
            <person name="Oren A."/>
            <person name="Chaudhuri R.R."/>
            <person name="La Ragione R."/>
            <person name="Hildebrand F."/>
            <person name="Pallen M.J."/>
        </authorList>
    </citation>
    <scope>NUCLEOTIDE SEQUENCE</scope>
    <source>
        <strain evidence="9">CHK194-22301</strain>
    </source>
</reference>
<name>A0A120DLD0_9LACO</name>
<evidence type="ECO:0000313" key="11">
    <source>
        <dbReference type="EMBL" id="KAB1976854.1"/>
    </source>
</evidence>
<dbReference type="SUPFAM" id="SSF52540">
    <property type="entry name" value="P-loop containing nucleoside triphosphate hydrolases"/>
    <property type="match status" value="1"/>
</dbReference>
<dbReference type="AlphaFoldDB" id="A0A120DLD0"/>